<evidence type="ECO:0000256" key="5">
    <source>
        <dbReference type="SAM" id="Phobius"/>
    </source>
</evidence>
<evidence type="ECO:0000256" key="4">
    <source>
        <dbReference type="ARBA" id="ARBA00023136"/>
    </source>
</evidence>
<gene>
    <name evidence="6" type="ORF">LCGC14_2963390</name>
</gene>
<proteinExistence type="inferred from homology"/>
<feature type="transmembrane region" description="Helical" evidence="5">
    <location>
        <begin position="7"/>
        <end position="31"/>
    </location>
</feature>
<dbReference type="InterPro" id="IPR006008">
    <property type="entry name" value="YciB"/>
</dbReference>
<comment type="caution">
    <text evidence="6">The sequence shown here is derived from an EMBL/GenBank/DDBJ whole genome shotgun (WGS) entry which is preliminary data.</text>
</comment>
<dbReference type="PANTHER" id="PTHR36917:SF1">
    <property type="entry name" value="INNER MEMBRANE-SPANNING PROTEIN YCIB"/>
    <property type="match status" value="1"/>
</dbReference>
<evidence type="ECO:0008006" key="7">
    <source>
        <dbReference type="Google" id="ProtNLM"/>
    </source>
</evidence>
<keyword evidence="2 5" id="KW-0812">Transmembrane</keyword>
<dbReference type="GO" id="GO:0005886">
    <property type="term" value="C:plasma membrane"/>
    <property type="evidence" value="ECO:0007669"/>
    <property type="project" value="TreeGrafter"/>
</dbReference>
<organism evidence="6">
    <name type="scientific">marine sediment metagenome</name>
    <dbReference type="NCBI Taxonomy" id="412755"/>
    <lineage>
        <taxon>unclassified sequences</taxon>
        <taxon>metagenomes</taxon>
        <taxon>ecological metagenomes</taxon>
    </lineage>
</organism>
<keyword evidence="3 5" id="KW-1133">Transmembrane helix</keyword>
<feature type="transmembrane region" description="Helical" evidence="5">
    <location>
        <begin position="51"/>
        <end position="68"/>
    </location>
</feature>
<evidence type="ECO:0000256" key="3">
    <source>
        <dbReference type="ARBA" id="ARBA00022989"/>
    </source>
</evidence>
<reference evidence="6" key="1">
    <citation type="journal article" date="2015" name="Nature">
        <title>Complex archaea that bridge the gap between prokaryotes and eukaryotes.</title>
        <authorList>
            <person name="Spang A."/>
            <person name="Saw J.H."/>
            <person name="Jorgensen S.L."/>
            <person name="Zaremba-Niedzwiedzka K."/>
            <person name="Martijn J."/>
            <person name="Lind A.E."/>
            <person name="van Eijk R."/>
            <person name="Schleper C."/>
            <person name="Guy L."/>
            <person name="Ettema T.J."/>
        </authorList>
    </citation>
    <scope>NUCLEOTIDE SEQUENCE</scope>
</reference>
<keyword evidence="1" id="KW-1003">Cell membrane</keyword>
<evidence type="ECO:0000256" key="1">
    <source>
        <dbReference type="ARBA" id="ARBA00022475"/>
    </source>
</evidence>
<dbReference type="HAMAP" id="MF_00189">
    <property type="entry name" value="YciB"/>
    <property type="match status" value="1"/>
</dbReference>
<dbReference type="Pfam" id="PF04279">
    <property type="entry name" value="IspA"/>
    <property type="match status" value="1"/>
</dbReference>
<accession>A0A0F8ZJC2</accession>
<keyword evidence="4 5" id="KW-0472">Membrane</keyword>
<dbReference type="AlphaFoldDB" id="A0A0F8ZJC2"/>
<dbReference type="EMBL" id="LAZR01060045">
    <property type="protein sequence ID" value="KKK66509.1"/>
    <property type="molecule type" value="Genomic_DNA"/>
</dbReference>
<sequence length="197" mass="22460">MHALIEFIPLVLFFAVFKLVDIYWATALLMGTTLIQVAYCYFKTGKVPTRQWLFFAIAVILGTLTLVFHDEQFVKWKATIIYAVLSLTLLISRYFMGKNLVKQALSAVLNNTTETEQAISVPEPLWDKLNLLWIAITAAIAALNIYIAYNFSLDFWVNFKVFGLMAITFISIFATIIMLYKYLPDEDEPNSDDSKAS</sequence>
<feature type="transmembrane region" description="Helical" evidence="5">
    <location>
        <begin position="131"/>
        <end position="149"/>
    </location>
</feature>
<feature type="transmembrane region" description="Helical" evidence="5">
    <location>
        <begin position="80"/>
        <end position="96"/>
    </location>
</feature>
<protein>
    <recommendedName>
        <fullName evidence="7">Intracellular septation protein A</fullName>
    </recommendedName>
</protein>
<feature type="transmembrane region" description="Helical" evidence="5">
    <location>
        <begin position="161"/>
        <end position="183"/>
    </location>
</feature>
<dbReference type="PANTHER" id="PTHR36917">
    <property type="entry name" value="INTRACELLULAR SEPTATION PROTEIN A-RELATED"/>
    <property type="match status" value="1"/>
</dbReference>
<evidence type="ECO:0000256" key="2">
    <source>
        <dbReference type="ARBA" id="ARBA00022692"/>
    </source>
</evidence>
<evidence type="ECO:0000313" key="6">
    <source>
        <dbReference type="EMBL" id="KKK66509.1"/>
    </source>
</evidence>
<name>A0A0F8ZJC2_9ZZZZ</name>